<proteinExistence type="predicted"/>
<keyword evidence="1" id="KW-0378">Hydrolase</keyword>
<dbReference type="AlphaFoldDB" id="A0A1T4K8U9"/>
<reference evidence="2 3" key="1">
    <citation type="submission" date="2017-02" db="EMBL/GenBank/DDBJ databases">
        <authorList>
            <person name="Peterson S.W."/>
        </authorList>
    </citation>
    <scope>NUCLEOTIDE SEQUENCE [LARGE SCALE GENOMIC DNA]</scope>
    <source>
        <strain evidence="2 3">ATCC BAA-908</strain>
    </source>
</reference>
<dbReference type="OrthoDB" id="357768at2"/>
<dbReference type="STRING" id="261392.SAMN02745149_01046"/>
<dbReference type="GeneID" id="78316347"/>
<dbReference type="PROSITE" id="PS00136">
    <property type="entry name" value="SUBTILASE_ASP"/>
    <property type="match status" value="1"/>
</dbReference>
<evidence type="ECO:0000313" key="3">
    <source>
        <dbReference type="Proteomes" id="UP000190423"/>
    </source>
</evidence>
<dbReference type="GO" id="GO:0016787">
    <property type="term" value="F:hydrolase activity"/>
    <property type="evidence" value="ECO:0007669"/>
    <property type="project" value="UniProtKB-KW"/>
</dbReference>
<protein>
    <submittedName>
        <fullName evidence="2">Uncharacterized protein</fullName>
    </submittedName>
</protein>
<gene>
    <name evidence="2" type="ORF">SAMN02745149_01046</name>
</gene>
<sequence length="350" mass="39818">MKHFFSAVFLTVLSLSFCFSKTPEELQGIWQGDDRIVFFGSENQFSVILKLYYGWYYDSAADSEPEKPFRKNAASSVQPQEIHVEFERLSENAPAYEITVIYDKKTMSKIPVAVLDDGLYLDFMIRNDQKEAGVTADSNAGINGTAENADENSVFSQETAAPFINGFWQGITAKSTIRISPEKNRGQLFSWYITDDAAYRLTFWQTDMDADEAAQAVFSDGERIFTIKKFISSGGENYTCATGRRTLIRNIEKFPEYAKEITTDRTGTILVSGKPAFTRADETSKAEIENIVRQANARRKPDPPPLFEPKELDWHWDLINQLEKGNKIIEEVRERQRAFGPRAQDIEGKK</sequence>
<dbReference type="InterPro" id="IPR023827">
    <property type="entry name" value="Peptidase_S8_Asp-AS"/>
</dbReference>
<evidence type="ECO:0000256" key="1">
    <source>
        <dbReference type="ARBA" id="ARBA00022801"/>
    </source>
</evidence>
<keyword evidence="3" id="KW-1185">Reference proteome</keyword>
<dbReference type="Proteomes" id="UP000190423">
    <property type="component" value="Unassembled WGS sequence"/>
</dbReference>
<dbReference type="EMBL" id="FUWG01000007">
    <property type="protein sequence ID" value="SJZ38854.1"/>
    <property type="molecule type" value="Genomic_DNA"/>
</dbReference>
<evidence type="ECO:0000313" key="2">
    <source>
        <dbReference type="EMBL" id="SJZ38854.1"/>
    </source>
</evidence>
<dbReference type="RefSeq" id="WP_078932969.1">
    <property type="nucleotide sequence ID" value="NZ_FUWG01000007.1"/>
</dbReference>
<name>A0A1T4K8U9_TREPO</name>
<organism evidence="2 3">
    <name type="scientific">Treponema porcinum</name>
    <dbReference type="NCBI Taxonomy" id="261392"/>
    <lineage>
        <taxon>Bacteria</taxon>
        <taxon>Pseudomonadati</taxon>
        <taxon>Spirochaetota</taxon>
        <taxon>Spirochaetia</taxon>
        <taxon>Spirochaetales</taxon>
        <taxon>Treponemataceae</taxon>
        <taxon>Treponema</taxon>
    </lineage>
</organism>
<accession>A0A1T4K8U9</accession>